<dbReference type="InterPro" id="IPR006694">
    <property type="entry name" value="Fatty_acid_hydroxylase"/>
</dbReference>
<protein>
    <submittedName>
        <fullName evidence="4">Sterol desaturase family protein</fullName>
    </submittedName>
</protein>
<keyword evidence="2" id="KW-1133">Transmembrane helix</keyword>
<comment type="caution">
    <text evidence="4">The sequence shown here is derived from an EMBL/GenBank/DDBJ whole genome shotgun (WGS) entry which is preliminary data.</text>
</comment>
<accession>A0ABW6S196</accession>
<name>A0ABW6S196_9NOCA</name>
<reference evidence="4 5" key="1">
    <citation type="submission" date="2024-10" db="EMBL/GenBank/DDBJ databases">
        <title>The Natural Products Discovery Center: Release of the First 8490 Sequenced Strains for Exploring Actinobacteria Biosynthetic Diversity.</title>
        <authorList>
            <person name="Kalkreuter E."/>
            <person name="Kautsar S.A."/>
            <person name="Yang D."/>
            <person name="Bader C.D."/>
            <person name="Teijaro C.N."/>
            <person name="Fluegel L."/>
            <person name="Davis C.M."/>
            <person name="Simpson J.R."/>
            <person name="Lauterbach L."/>
            <person name="Steele A.D."/>
            <person name="Gui C."/>
            <person name="Meng S."/>
            <person name="Li G."/>
            <person name="Viehrig K."/>
            <person name="Ye F."/>
            <person name="Su P."/>
            <person name="Kiefer A.F."/>
            <person name="Nichols A."/>
            <person name="Cepeda A.J."/>
            <person name="Yan W."/>
            <person name="Fan B."/>
            <person name="Jiang Y."/>
            <person name="Adhikari A."/>
            <person name="Zheng C.-J."/>
            <person name="Schuster L."/>
            <person name="Cowan T.M."/>
            <person name="Smanski M.J."/>
            <person name="Chevrette M.G."/>
            <person name="De Carvalho L.P.S."/>
            <person name="Shen B."/>
        </authorList>
    </citation>
    <scope>NUCLEOTIDE SEQUENCE [LARGE SCALE GENOMIC DNA]</scope>
    <source>
        <strain evidence="4 5">NPDC002593</strain>
    </source>
</reference>
<evidence type="ECO:0000313" key="5">
    <source>
        <dbReference type="Proteomes" id="UP001601992"/>
    </source>
</evidence>
<dbReference type="EMBL" id="JBIAQY010000006">
    <property type="protein sequence ID" value="MFF3570071.1"/>
    <property type="molecule type" value="Genomic_DNA"/>
</dbReference>
<dbReference type="RefSeq" id="WP_083896479.1">
    <property type="nucleotide sequence ID" value="NZ_JBIAQY010000006.1"/>
</dbReference>
<feature type="transmembrane region" description="Helical" evidence="2">
    <location>
        <begin position="127"/>
        <end position="152"/>
    </location>
</feature>
<keyword evidence="2" id="KW-0472">Membrane</keyword>
<evidence type="ECO:0000256" key="2">
    <source>
        <dbReference type="SAM" id="Phobius"/>
    </source>
</evidence>
<evidence type="ECO:0000313" key="4">
    <source>
        <dbReference type="EMBL" id="MFF3570071.1"/>
    </source>
</evidence>
<feature type="region of interest" description="Disordered" evidence="1">
    <location>
        <begin position="222"/>
        <end position="245"/>
    </location>
</feature>
<feature type="transmembrane region" description="Helical" evidence="2">
    <location>
        <begin position="51"/>
        <end position="67"/>
    </location>
</feature>
<gene>
    <name evidence="4" type="ORF">ACFYXQ_20030</name>
</gene>
<proteinExistence type="predicted"/>
<feature type="transmembrane region" description="Helical" evidence="2">
    <location>
        <begin position="79"/>
        <end position="99"/>
    </location>
</feature>
<evidence type="ECO:0000256" key="1">
    <source>
        <dbReference type="SAM" id="MobiDB-lite"/>
    </source>
</evidence>
<keyword evidence="5" id="KW-1185">Reference proteome</keyword>
<feature type="domain" description="Fatty acid hydroxylase" evidence="3">
    <location>
        <begin position="79"/>
        <end position="223"/>
    </location>
</feature>
<evidence type="ECO:0000259" key="3">
    <source>
        <dbReference type="Pfam" id="PF04116"/>
    </source>
</evidence>
<organism evidence="4 5">
    <name type="scientific">Nocardia jiangxiensis</name>
    <dbReference type="NCBI Taxonomy" id="282685"/>
    <lineage>
        <taxon>Bacteria</taxon>
        <taxon>Bacillati</taxon>
        <taxon>Actinomycetota</taxon>
        <taxon>Actinomycetes</taxon>
        <taxon>Mycobacteriales</taxon>
        <taxon>Nocardiaceae</taxon>
        <taxon>Nocardia</taxon>
    </lineage>
</organism>
<dbReference type="Pfam" id="PF04116">
    <property type="entry name" value="FA_hydroxylase"/>
    <property type="match status" value="1"/>
</dbReference>
<feature type="compositionally biased region" description="Polar residues" evidence="1">
    <location>
        <begin position="232"/>
        <end position="245"/>
    </location>
</feature>
<sequence>MNVTARIHNAEDDGSRRRFPPLVRTTETRGRRRELTLIAAAREFARHPSPWIIAGLLATAAAARIIVSDWQYTDAVVPAVMLALFPFTEWVIHVCVLHWRPRRIGRLTLDSLLARKHRAHHADPREVGLIFIPWQTFLWLLPALLAIALLAFPRPGSGLIFLTTIGVLGLNYEWIHYLIHTDYQPRTRIFKAVRQNHRLHHFKNEHYWFTVTTSGTADRVLGTHPDPAAIPNSPTAKSLHSQRAA</sequence>
<dbReference type="Proteomes" id="UP001601992">
    <property type="component" value="Unassembled WGS sequence"/>
</dbReference>
<feature type="transmembrane region" description="Helical" evidence="2">
    <location>
        <begin position="158"/>
        <end position="179"/>
    </location>
</feature>
<keyword evidence="2" id="KW-0812">Transmembrane</keyword>